<evidence type="ECO:0000313" key="7">
    <source>
        <dbReference type="Proteomes" id="UP000644699"/>
    </source>
</evidence>
<keyword evidence="7" id="KW-1185">Reference proteome</keyword>
<accession>A0A917E7Y7</accession>
<dbReference type="PANTHER" id="PTHR47053">
    <property type="entry name" value="MUREIN DD-ENDOPEPTIDASE MEPH-RELATED"/>
    <property type="match status" value="1"/>
</dbReference>
<evidence type="ECO:0000256" key="4">
    <source>
        <dbReference type="ARBA" id="ARBA00022807"/>
    </source>
</evidence>
<evidence type="ECO:0000256" key="2">
    <source>
        <dbReference type="ARBA" id="ARBA00022670"/>
    </source>
</evidence>
<reference evidence="6" key="2">
    <citation type="submission" date="2020-09" db="EMBL/GenBank/DDBJ databases">
        <authorList>
            <person name="Sun Q."/>
            <person name="Zhou Y."/>
        </authorList>
    </citation>
    <scope>NUCLEOTIDE SEQUENCE</scope>
    <source>
        <strain evidence="6">CGMCC 1.15367</strain>
    </source>
</reference>
<dbReference type="GO" id="GO:0008234">
    <property type="term" value="F:cysteine-type peptidase activity"/>
    <property type="evidence" value="ECO:0007669"/>
    <property type="project" value="UniProtKB-KW"/>
</dbReference>
<dbReference type="InterPro" id="IPR041382">
    <property type="entry name" value="SH3_16"/>
</dbReference>
<comment type="similarity">
    <text evidence="1">Belongs to the peptidase C40 family.</text>
</comment>
<evidence type="ECO:0000256" key="3">
    <source>
        <dbReference type="ARBA" id="ARBA00022801"/>
    </source>
</evidence>
<dbReference type="InterPro" id="IPR000064">
    <property type="entry name" value="NLP_P60_dom"/>
</dbReference>
<name>A0A917E7Y7_9HYPH</name>
<dbReference type="PROSITE" id="PS51935">
    <property type="entry name" value="NLPC_P60"/>
    <property type="match status" value="1"/>
</dbReference>
<dbReference type="RefSeq" id="WP_188909996.1">
    <property type="nucleotide sequence ID" value="NZ_BMIQ01000004.1"/>
</dbReference>
<proteinExistence type="inferred from homology"/>
<evidence type="ECO:0000256" key="1">
    <source>
        <dbReference type="ARBA" id="ARBA00007074"/>
    </source>
</evidence>
<keyword evidence="4" id="KW-0788">Thiol protease</keyword>
<dbReference type="EMBL" id="BMIQ01000004">
    <property type="protein sequence ID" value="GGE09680.1"/>
    <property type="molecule type" value="Genomic_DNA"/>
</dbReference>
<sequence length="288" mass="30954">MTDQALDRRLHAYRPDLADRRLEGRVAAARFVEGEPCRVAVPVAPLRRAPEPDAMQETEALFGEGVRVFETRAEDGWAWAQLDTDGYVGWMAAGDLGAPGAAPTHRVAAPSTLLFPGPDIKRPVLAHLPMGALLATVGEASDHNATYALVEPEGAVVVQHLLGMDAALPDFVATAERWLGAPYLWGGKTAAGTDCSGLVQAALHMAGMAAPRDTDMQEAVLGTGLPEGESLRRGDLVFWRGHVGLMLDAERLLHANAFHMAVTIEPLAETRRRFEAKGVFVTSRKRLG</sequence>
<dbReference type="InterPro" id="IPR038765">
    <property type="entry name" value="Papain-like_cys_pep_sf"/>
</dbReference>
<dbReference type="GO" id="GO:0006508">
    <property type="term" value="P:proteolysis"/>
    <property type="evidence" value="ECO:0007669"/>
    <property type="project" value="UniProtKB-KW"/>
</dbReference>
<gene>
    <name evidence="6" type="ORF">GCM10011390_30970</name>
</gene>
<reference evidence="6" key="1">
    <citation type="journal article" date="2014" name="Int. J. Syst. Evol. Microbiol.">
        <title>Complete genome sequence of Corynebacterium casei LMG S-19264T (=DSM 44701T), isolated from a smear-ripened cheese.</title>
        <authorList>
            <consortium name="US DOE Joint Genome Institute (JGI-PGF)"/>
            <person name="Walter F."/>
            <person name="Albersmeier A."/>
            <person name="Kalinowski J."/>
            <person name="Ruckert C."/>
        </authorList>
    </citation>
    <scope>NUCLEOTIDE SEQUENCE</scope>
    <source>
        <strain evidence="6">CGMCC 1.15367</strain>
    </source>
</reference>
<dbReference type="Gene3D" id="3.90.1720.10">
    <property type="entry name" value="endopeptidase domain like (from Nostoc punctiforme)"/>
    <property type="match status" value="1"/>
</dbReference>
<evidence type="ECO:0000259" key="5">
    <source>
        <dbReference type="PROSITE" id="PS51935"/>
    </source>
</evidence>
<dbReference type="Proteomes" id="UP000644699">
    <property type="component" value="Unassembled WGS sequence"/>
</dbReference>
<keyword evidence="2" id="KW-0645">Protease</keyword>
<dbReference type="AlphaFoldDB" id="A0A917E7Y7"/>
<dbReference type="Pfam" id="PF18348">
    <property type="entry name" value="SH3_16"/>
    <property type="match status" value="1"/>
</dbReference>
<dbReference type="SUPFAM" id="SSF54001">
    <property type="entry name" value="Cysteine proteinases"/>
    <property type="match status" value="1"/>
</dbReference>
<dbReference type="InterPro" id="IPR051202">
    <property type="entry name" value="Peptidase_C40"/>
</dbReference>
<evidence type="ECO:0000313" key="6">
    <source>
        <dbReference type="EMBL" id="GGE09680.1"/>
    </source>
</evidence>
<keyword evidence="3" id="KW-0378">Hydrolase</keyword>
<comment type="caution">
    <text evidence="6">The sequence shown here is derived from an EMBL/GenBank/DDBJ whole genome shotgun (WGS) entry which is preliminary data.</text>
</comment>
<organism evidence="6 7">
    <name type="scientific">Aureimonas endophytica</name>
    <dbReference type="NCBI Taxonomy" id="2027858"/>
    <lineage>
        <taxon>Bacteria</taxon>
        <taxon>Pseudomonadati</taxon>
        <taxon>Pseudomonadota</taxon>
        <taxon>Alphaproteobacteria</taxon>
        <taxon>Hyphomicrobiales</taxon>
        <taxon>Aurantimonadaceae</taxon>
        <taxon>Aureimonas</taxon>
    </lineage>
</organism>
<feature type="domain" description="NlpC/P60" evidence="5">
    <location>
        <begin position="165"/>
        <end position="286"/>
    </location>
</feature>
<protein>
    <submittedName>
        <fullName evidence="6">Peptidase P60</fullName>
    </submittedName>
</protein>
<dbReference type="Gene3D" id="2.30.30.40">
    <property type="entry name" value="SH3 Domains"/>
    <property type="match status" value="1"/>
</dbReference>
<dbReference type="Pfam" id="PF00877">
    <property type="entry name" value="NLPC_P60"/>
    <property type="match status" value="1"/>
</dbReference>
<dbReference type="PANTHER" id="PTHR47053:SF1">
    <property type="entry name" value="MUREIN DD-ENDOPEPTIDASE MEPH-RELATED"/>
    <property type="match status" value="1"/>
</dbReference>